<evidence type="ECO:0000313" key="2">
    <source>
        <dbReference type="Proteomes" id="UP001262754"/>
    </source>
</evidence>
<dbReference type="EMBL" id="JAVDRL010000001">
    <property type="protein sequence ID" value="MDR6529634.1"/>
    <property type="molecule type" value="Genomic_DNA"/>
</dbReference>
<organism evidence="1 2">
    <name type="scientific">Caulobacter rhizosphaerae</name>
    <dbReference type="NCBI Taxonomy" id="2010972"/>
    <lineage>
        <taxon>Bacteria</taxon>
        <taxon>Pseudomonadati</taxon>
        <taxon>Pseudomonadota</taxon>
        <taxon>Alphaproteobacteria</taxon>
        <taxon>Caulobacterales</taxon>
        <taxon>Caulobacteraceae</taxon>
        <taxon>Caulobacter</taxon>
    </lineage>
</organism>
<name>A0ABU1MTW6_9CAUL</name>
<evidence type="ECO:0000313" key="1">
    <source>
        <dbReference type="EMBL" id="MDR6529634.1"/>
    </source>
</evidence>
<evidence type="ECO:0008006" key="3">
    <source>
        <dbReference type="Google" id="ProtNLM"/>
    </source>
</evidence>
<dbReference type="RefSeq" id="WP_056759961.1">
    <property type="nucleotide sequence ID" value="NZ_JAVDRL010000001.1"/>
</dbReference>
<keyword evidence="2" id="KW-1185">Reference proteome</keyword>
<comment type="caution">
    <text evidence="1">The sequence shown here is derived from an EMBL/GenBank/DDBJ whole genome shotgun (WGS) entry which is preliminary data.</text>
</comment>
<accession>A0ABU1MTW6</accession>
<proteinExistence type="predicted"/>
<protein>
    <recommendedName>
        <fullName evidence="3">Lipocalin-like domain-containing protein</fullName>
    </recommendedName>
</protein>
<sequence>MSARGAGRIIIMAASGNLTGIWQGLYHYPRARAPVGFTATLIESGAWLSGSIHETVQDEWGDWCEAFSTLLGKRAGQAVTFAKTYDGGNGWTHSVRYEGALSDDATEVEGRWSLPGNGSGKFLMIRPEGRRATILREAFERI</sequence>
<gene>
    <name evidence="1" type="ORF">J2800_000349</name>
</gene>
<reference evidence="1 2" key="1">
    <citation type="submission" date="2023-07" db="EMBL/GenBank/DDBJ databases">
        <title>Sorghum-associated microbial communities from plants grown in Nebraska, USA.</title>
        <authorList>
            <person name="Schachtman D."/>
        </authorList>
    </citation>
    <scope>NUCLEOTIDE SEQUENCE [LARGE SCALE GENOMIC DNA]</scope>
    <source>
        <strain evidence="1 2">DS2154</strain>
    </source>
</reference>
<dbReference type="Proteomes" id="UP001262754">
    <property type="component" value="Unassembled WGS sequence"/>
</dbReference>